<dbReference type="PIRSF" id="PIRSF004762">
    <property type="entry name" value="CHP00423"/>
    <property type="match status" value="1"/>
</dbReference>
<dbReference type="GO" id="GO:0051539">
    <property type="term" value="F:4 iron, 4 sulfur cluster binding"/>
    <property type="evidence" value="ECO:0007669"/>
    <property type="project" value="UniProtKB-KW"/>
</dbReference>
<feature type="binding site" evidence="5">
    <location>
        <position position="53"/>
    </location>
    <ligand>
        <name>[4Fe-4S] cluster</name>
        <dbReference type="ChEBI" id="CHEBI:49883"/>
        <note>4Fe-4S-S-AdoMet</note>
    </ligand>
</feature>
<feature type="binding site" evidence="6">
    <location>
        <position position="126"/>
    </location>
    <ligand>
        <name>(3R)-3-methyl-D-ornithine</name>
        <dbReference type="ChEBI" id="CHEBI:64642"/>
    </ligand>
</feature>
<dbReference type="SFLD" id="SFLDG01280">
    <property type="entry name" value="HydE/PylB-like"/>
    <property type="match status" value="1"/>
</dbReference>
<dbReference type="CDD" id="cd01335">
    <property type="entry name" value="Radical_SAM"/>
    <property type="match status" value="1"/>
</dbReference>
<feature type="binding site" evidence="5">
    <location>
        <position position="56"/>
    </location>
    <ligand>
        <name>[4Fe-4S] cluster</name>
        <dbReference type="ChEBI" id="CHEBI:49883"/>
        <note>4Fe-4S-S-AdoMet</note>
    </ligand>
</feature>
<feature type="binding site" evidence="6">
    <location>
        <position position="171"/>
    </location>
    <ligand>
        <name>S-adenosyl-L-methionine</name>
        <dbReference type="ChEBI" id="CHEBI:59789"/>
    </ligand>
</feature>
<dbReference type="SFLD" id="SFLDG01060">
    <property type="entry name" value="BATS_domain_containing"/>
    <property type="match status" value="1"/>
</dbReference>
<dbReference type="RefSeq" id="WP_116882469.1">
    <property type="nucleotide sequence ID" value="NZ_CAUHRZ010000034.1"/>
</dbReference>
<dbReference type="PANTHER" id="PTHR43726:SF1">
    <property type="entry name" value="BIOTIN SYNTHASE"/>
    <property type="match status" value="1"/>
</dbReference>
<name>A0A2U1B9U9_9BACT</name>
<reference evidence="7 8" key="1">
    <citation type="submission" date="2018-04" db="EMBL/GenBank/DDBJ databases">
        <title>Genomic Encyclopedia of Type Strains, Phase IV (KMG-IV): sequencing the most valuable type-strain genomes for metagenomic binning, comparative biology and taxonomic classification.</title>
        <authorList>
            <person name="Goeker M."/>
        </authorList>
    </citation>
    <scope>NUCLEOTIDE SEQUENCE [LARGE SCALE GENOMIC DNA]</scope>
    <source>
        <strain evidence="7 8">DSM 14823</strain>
    </source>
</reference>
<dbReference type="InterPro" id="IPR034422">
    <property type="entry name" value="HydE/PylB-like"/>
</dbReference>
<dbReference type="SMART" id="SM00729">
    <property type="entry name" value="Elp3"/>
    <property type="match status" value="1"/>
</dbReference>
<keyword evidence="1 5" id="KW-0949">S-adenosyl-L-methionine</keyword>
<dbReference type="AlphaFoldDB" id="A0A2U1B9U9"/>
<dbReference type="InterPro" id="IPR013785">
    <property type="entry name" value="Aldolase_TIM"/>
</dbReference>
<dbReference type="InterPro" id="IPR007197">
    <property type="entry name" value="rSAM"/>
</dbReference>
<dbReference type="PANTHER" id="PTHR43726">
    <property type="entry name" value="3-METHYLORNITHINE SYNTHASE"/>
    <property type="match status" value="1"/>
</dbReference>
<gene>
    <name evidence="7" type="ORF">C8D82_1028</name>
</gene>
<evidence type="ECO:0000256" key="6">
    <source>
        <dbReference type="PIRSR" id="PIRSR004762-2"/>
    </source>
</evidence>
<evidence type="ECO:0000256" key="5">
    <source>
        <dbReference type="PIRSR" id="PIRSR004762-1"/>
    </source>
</evidence>
<dbReference type="SFLD" id="SFLDS00029">
    <property type="entry name" value="Radical_SAM"/>
    <property type="match status" value="1"/>
</dbReference>
<dbReference type="GO" id="GO:0046872">
    <property type="term" value="F:metal ion binding"/>
    <property type="evidence" value="ECO:0007669"/>
    <property type="project" value="UniProtKB-KW"/>
</dbReference>
<dbReference type="InterPro" id="IPR058240">
    <property type="entry name" value="rSAM_sf"/>
</dbReference>
<evidence type="ECO:0000256" key="4">
    <source>
        <dbReference type="ARBA" id="ARBA00023014"/>
    </source>
</evidence>
<protein>
    <submittedName>
        <fullName evidence="7">Biotin synthase</fullName>
    </submittedName>
</protein>
<keyword evidence="2" id="KW-0479">Metal-binding</keyword>
<keyword evidence="4 5" id="KW-0411">Iron-sulfur</keyword>
<dbReference type="InterPro" id="IPR006638">
    <property type="entry name" value="Elp3/MiaA/NifB-like_rSAM"/>
</dbReference>
<dbReference type="Pfam" id="PF04055">
    <property type="entry name" value="Radical_SAM"/>
    <property type="match status" value="1"/>
</dbReference>
<proteinExistence type="predicted"/>
<keyword evidence="8" id="KW-1185">Reference proteome</keyword>
<feature type="binding site" evidence="5">
    <location>
        <position position="49"/>
    </location>
    <ligand>
        <name>[4Fe-4S] cluster</name>
        <dbReference type="ChEBI" id="CHEBI:49883"/>
        <note>4Fe-4S-S-AdoMet</note>
    </ligand>
</feature>
<evidence type="ECO:0000256" key="1">
    <source>
        <dbReference type="ARBA" id="ARBA00022691"/>
    </source>
</evidence>
<dbReference type="Proteomes" id="UP000245959">
    <property type="component" value="Unassembled WGS sequence"/>
</dbReference>
<dbReference type="GO" id="GO:0016740">
    <property type="term" value="F:transferase activity"/>
    <property type="evidence" value="ECO:0007669"/>
    <property type="project" value="TreeGrafter"/>
</dbReference>
<dbReference type="InterPro" id="IPR024021">
    <property type="entry name" value="FeFe-hyd_HydE_rSAM"/>
</dbReference>
<dbReference type="PROSITE" id="PS51918">
    <property type="entry name" value="RADICAL_SAM"/>
    <property type="match status" value="1"/>
</dbReference>
<dbReference type="SUPFAM" id="SSF102114">
    <property type="entry name" value="Radical SAM enzymes"/>
    <property type="match status" value="1"/>
</dbReference>
<dbReference type="EMBL" id="QEKH01000002">
    <property type="protein sequence ID" value="PVY45438.1"/>
    <property type="molecule type" value="Genomic_DNA"/>
</dbReference>
<dbReference type="NCBIfam" id="TIGR03956">
    <property type="entry name" value="rSAM_HydE"/>
    <property type="match status" value="1"/>
</dbReference>
<dbReference type="GeneID" id="78293799"/>
<dbReference type="SFLD" id="SFLDG01082">
    <property type="entry name" value="B12-binding_domain_containing"/>
    <property type="match status" value="1"/>
</dbReference>
<comment type="caution">
    <text evidence="7">The sequence shown here is derived from an EMBL/GenBank/DDBJ whole genome shotgun (WGS) entry which is preliminary data.</text>
</comment>
<accession>A0A2U1B9U9</accession>
<keyword evidence="5" id="KW-0004">4Fe-4S</keyword>
<feature type="binding site" evidence="6">
    <location>
        <position position="151"/>
    </location>
    <ligand>
        <name>S-adenosyl-L-methionine</name>
        <dbReference type="ChEBI" id="CHEBI:59789"/>
    </ligand>
</feature>
<evidence type="ECO:0000256" key="3">
    <source>
        <dbReference type="ARBA" id="ARBA00023004"/>
    </source>
</evidence>
<keyword evidence="3 5" id="KW-0408">Iron</keyword>
<organism evidence="7 8">
    <name type="scientific">Victivallis vadensis</name>
    <dbReference type="NCBI Taxonomy" id="172901"/>
    <lineage>
        <taxon>Bacteria</taxon>
        <taxon>Pseudomonadati</taxon>
        <taxon>Lentisphaerota</taxon>
        <taxon>Lentisphaeria</taxon>
        <taxon>Victivallales</taxon>
        <taxon>Victivallaceae</taxon>
        <taxon>Victivallis</taxon>
    </lineage>
</organism>
<evidence type="ECO:0000313" key="7">
    <source>
        <dbReference type="EMBL" id="PVY45438.1"/>
    </source>
</evidence>
<evidence type="ECO:0000256" key="2">
    <source>
        <dbReference type="ARBA" id="ARBA00022723"/>
    </source>
</evidence>
<dbReference type="Gene3D" id="3.20.20.70">
    <property type="entry name" value="Aldolase class I"/>
    <property type="match status" value="1"/>
</dbReference>
<sequence>MTDLELKELLSLTDPAALRELYDRAYRVKLQYIGPRVSIRGLIEVSNICAKNCFYCGIRRGNHLVKRYRIDADEIVETAVWAYEQKFGSIVMQSGEIESPEFAAFIESVLKRISAATGGGLGVTLSCGEQSPEVYERWRNAGATRYLLRIEASNPELYRRLHPADHDFNARLECLRSLRKLDYQVGSGVMIGLPGQTVDDLVHDLRFFEEFDLDMIGMGPYIPHADTPLGHGIEVTEEYRRRQLEAGLRMIACTRLLLRDVNIASTTALQALGDDGRELGLLAGGNVVMPNITETGYRKGYQLYEGKPSLEESSAESRDNLSRRIASIGETIRWAEPGDSLHYAARHR</sequence>
<evidence type="ECO:0000313" key="8">
    <source>
        <dbReference type="Proteomes" id="UP000245959"/>
    </source>
</evidence>
<comment type="cofactor">
    <cofactor evidence="5">
        <name>[4Fe-4S] cluster</name>
        <dbReference type="ChEBI" id="CHEBI:49883"/>
    </cofactor>
    <text evidence="5">Binds 1 [4Fe-4S] cluster. The cluster is coordinated with 3 cysteines and an exchangeable S-adenosyl-L-methionine.</text>
</comment>